<dbReference type="SUPFAM" id="SSF48264">
    <property type="entry name" value="Cytochrome P450"/>
    <property type="match status" value="1"/>
</dbReference>
<comment type="pathway">
    <text evidence="2">Secondary metabolite biosynthesis.</text>
</comment>
<dbReference type="AlphaFoldDB" id="A0A8H3GU97"/>
<evidence type="ECO:0000313" key="12">
    <source>
        <dbReference type="Proteomes" id="UP000663841"/>
    </source>
</evidence>
<keyword evidence="8 10" id="KW-0503">Monooxygenase</keyword>
<name>A0A8H3GU97_9AGAM</name>
<comment type="cofactor">
    <cofactor evidence="1 9">
        <name>heme</name>
        <dbReference type="ChEBI" id="CHEBI:30413"/>
    </cofactor>
</comment>
<dbReference type="Pfam" id="PF00067">
    <property type="entry name" value="p450"/>
    <property type="match status" value="1"/>
</dbReference>
<dbReference type="InterPro" id="IPR036396">
    <property type="entry name" value="Cyt_P450_sf"/>
</dbReference>
<dbReference type="Proteomes" id="UP000663841">
    <property type="component" value="Unassembled WGS sequence"/>
</dbReference>
<feature type="binding site" description="axial binding residue" evidence="9">
    <location>
        <position position="453"/>
    </location>
    <ligand>
        <name>heme</name>
        <dbReference type="ChEBI" id="CHEBI:30413"/>
    </ligand>
    <ligandPart>
        <name>Fe</name>
        <dbReference type="ChEBI" id="CHEBI:18248"/>
    </ligandPart>
</feature>
<dbReference type="GO" id="GO:0020037">
    <property type="term" value="F:heme binding"/>
    <property type="evidence" value="ECO:0007669"/>
    <property type="project" value="InterPro"/>
</dbReference>
<evidence type="ECO:0000256" key="10">
    <source>
        <dbReference type="RuleBase" id="RU000461"/>
    </source>
</evidence>
<dbReference type="PROSITE" id="PS00086">
    <property type="entry name" value="CYTOCHROME_P450"/>
    <property type="match status" value="1"/>
</dbReference>
<keyword evidence="5 9" id="KW-0479">Metal-binding</keyword>
<evidence type="ECO:0000256" key="4">
    <source>
        <dbReference type="ARBA" id="ARBA00022617"/>
    </source>
</evidence>
<keyword evidence="7 9" id="KW-0408">Iron</keyword>
<sequence length="500" mass="56858">MALRAWLPLSDARIILYATLALAAPAILVRYRHLAGWHRTRHPPSPRSFPLLGHLLWLTSGYIHLDFMKIGEQLESDIIFLKIFGENFIVLNSAKAASDILEKRSAIYSDRLCPPFGKDPTLFDLSDNLVLLGHNDTWRLYRRMLNKWLSVRAVTQFNDLLEDQTTRLLRRLLAQSNHPQPFEVVEEEFFFAMGSTMLKLGYGYQLESKDDVFFQELQLVINRIVKSLAPTSFAVNLFPILTHVPSWLPGMGWKHTAQEWRKHKENIYQSLYDWTKSQVIAGTAEPSIVGYLLQDEDLTSGLSPEEKEKRLKELIVIYGGGTETTAGTLMKFVAAMVLNPDSQAKAQKEIDNVVGLDTLPKMSDRDRLPYIRNLILEVIRWHTVSPTGLPHVCSENDIYEGYDIEKGTVVMANTWAMSRDETVYKDPESFDPDRFLDPNVPPLPVFGWGRRICPGMHFAESTLFIIITSLLATFTFSAKKDGEGKEIIPKIKDAPEPPAL</sequence>
<evidence type="ECO:0000256" key="8">
    <source>
        <dbReference type="ARBA" id="ARBA00023033"/>
    </source>
</evidence>
<keyword evidence="4 9" id="KW-0349">Heme</keyword>
<evidence type="ECO:0008006" key="13">
    <source>
        <dbReference type="Google" id="ProtNLM"/>
    </source>
</evidence>
<comment type="similarity">
    <text evidence="3 10">Belongs to the cytochrome P450 family.</text>
</comment>
<dbReference type="InterPro" id="IPR001128">
    <property type="entry name" value="Cyt_P450"/>
</dbReference>
<accession>A0A8H3GU97</accession>
<dbReference type="CDD" id="cd11065">
    <property type="entry name" value="CYP64-like"/>
    <property type="match status" value="1"/>
</dbReference>
<dbReference type="GO" id="GO:0005506">
    <property type="term" value="F:iron ion binding"/>
    <property type="evidence" value="ECO:0007669"/>
    <property type="project" value="InterPro"/>
</dbReference>
<dbReference type="PANTHER" id="PTHR46300">
    <property type="entry name" value="P450, PUTATIVE (EUROFUNG)-RELATED-RELATED"/>
    <property type="match status" value="1"/>
</dbReference>
<dbReference type="PRINTS" id="PR00463">
    <property type="entry name" value="EP450I"/>
</dbReference>
<evidence type="ECO:0000313" key="11">
    <source>
        <dbReference type="EMBL" id="CAE6473296.1"/>
    </source>
</evidence>
<dbReference type="GO" id="GO:0016705">
    <property type="term" value="F:oxidoreductase activity, acting on paired donors, with incorporation or reduction of molecular oxygen"/>
    <property type="evidence" value="ECO:0007669"/>
    <property type="project" value="InterPro"/>
</dbReference>
<dbReference type="InterPro" id="IPR017972">
    <property type="entry name" value="Cyt_P450_CS"/>
</dbReference>
<dbReference type="InterPro" id="IPR002401">
    <property type="entry name" value="Cyt_P450_E_grp-I"/>
</dbReference>
<dbReference type="PANTHER" id="PTHR46300:SF7">
    <property type="entry name" value="P450, PUTATIVE (EUROFUNG)-RELATED"/>
    <property type="match status" value="1"/>
</dbReference>
<reference evidence="11" key="1">
    <citation type="submission" date="2021-01" db="EMBL/GenBank/DDBJ databases">
        <authorList>
            <person name="Kaushik A."/>
        </authorList>
    </citation>
    <scope>NUCLEOTIDE SEQUENCE</scope>
    <source>
        <strain evidence="11">AG3-T5</strain>
    </source>
</reference>
<evidence type="ECO:0000256" key="9">
    <source>
        <dbReference type="PIRSR" id="PIRSR602401-1"/>
    </source>
</evidence>
<keyword evidence="6 10" id="KW-0560">Oxidoreductase</keyword>
<gene>
    <name evidence="11" type="ORF">RDB_LOCUS183281</name>
</gene>
<evidence type="ECO:0000256" key="1">
    <source>
        <dbReference type="ARBA" id="ARBA00001971"/>
    </source>
</evidence>
<comment type="caution">
    <text evidence="11">The sequence shown here is derived from an EMBL/GenBank/DDBJ whole genome shotgun (WGS) entry which is preliminary data.</text>
</comment>
<dbReference type="GO" id="GO:0004497">
    <property type="term" value="F:monooxygenase activity"/>
    <property type="evidence" value="ECO:0007669"/>
    <property type="project" value="UniProtKB-KW"/>
</dbReference>
<protein>
    <recommendedName>
        <fullName evidence="13">O-methylsterigmatocystin oxidoreductase</fullName>
    </recommendedName>
</protein>
<organism evidence="11 12">
    <name type="scientific">Rhizoctonia solani</name>
    <dbReference type="NCBI Taxonomy" id="456999"/>
    <lineage>
        <taxon>Eukaryota</taxon>
        <taxon>Fungi</taxon>
        <taxon>Dikarya</taxon>
        <taxon>Basidiomycota</taxon>
        <taxon>Agaricomycotina</taxon>
        <taxon>Agaricomycetes</taxon>
        <taxon>Cantharellales</taxon>
        <taxon>Ceratobasidiaceae</taxon>
        <taxon>Rhizoctonia</taxon>
    </lineage>
</organism>
<dbReference type="InterPro" id="IPR050364">
    <property type="entry name" value="Cytochrome_P450_fung"/>
</dbReference>
<evidence type="ECO:0000256" key="2">
    <source>
        <dbReference type="ARBA" id="ARBA00005179"/>
    </source>
</evidence>
<evidence type="ECO:0000256" key="7">
    <source>
        <dbReference type="ARBA" id="ARBA00023004"/>
    </source>
</evidence>
<dbReference type="Gene3D" id="1.10.630.10">
    <property type="entry name" value="Cytochrome P450"/>
    <property type="match status" value="1"/>
</dbReference>
<evidence type="ECO:0000256" key="5">
    <source>
        <dbReference type="ARBA" id="ARBA00022723"/>
    </source>
</evidence>
<evidence type="ECO:0000256" key="3">
    <source>
        <dbReference type="ARBA" id="ARBA00010617"/>
    </source>
</evidence>
<evidence type="ECO:0000256" key="6">
    <source>
        <dbReference type="ARBA" id="ARBA00023002"/>
    </source>
</evidence>
<dbReference type="EMBL" id="CAJMWW010000536">
    <property type="protein sequence ID" value="CAE6473296.1"/>
    <property type="molecule type" value="Genomic_DNA"/>
</dbReference>
<proteinExistence type="inferred from homology"/>